<evidence type="ECO:0000256" key="1">
    <source>
        <dbReference type="ARBA" id="ARBA00006422"/>
    </source>
</evidence>
<protein>
    <submittedName>
        <fullName evidence="12">Unannotated protein</fullName>
    </submittedName>
</protein>
<feature type="domain" description="Dihydroorotate dehydrogenase electron transfer subunit iron-sulphur cluster binding" evidence="11">
    <location>
        <begin position="228"/>
        <end position="269"/>
    </location>
</feature>
<keyword evidence="3" id="KW-0285">Flavoprotein</keyword>
<dbReference type="EMBL" id="CAEZXV010000001">
    <property type="protein sequence ID" value="CAB4690825.1"/>
    <property type="molecule type" value="Genomic_DNA"/>
</dbReference>
<dbReference type="SUPFAM" id="SSF63380">
    <property type="entry name" value="Riboflavin synthase domain-like"/>
    <property type="match status" value="1"/>
</dbReference>
<dbReference type="PANTHER" id="PTHR43513:SF3">
    <property type="entry name" value="DIHYDROOROTATE DEHYDROGENASE B (NAD(+)), ELECTRON TRANSFER SUBUNIT-RELATED"/>
    <property type="match status" value="1"/>
</dbReference>
<keyword evidence="2" id="KW-0813">Transport</keyword>
<dbReference type="SUPFAM" id="SSF52343">
    <property type="entry name" value="Ferredoxin reductase-like, C-terminal NADP-linked domain"/>
    <property type="match status" value="1"/>
</dbReference>
<dbReference type="PANTHER" id="PTHR43513">
    <property type="entry name" value="DIHYDROOROTATE DEHYDROGENASE B (NAD(+)), ELECTRON TRANSFER SUBUNIT"/>
    <property type="match status" value="1"/>
</dbReference>
<dbReference type="InterPro" id="IPR017938">
    <property type="entry name" value="Riboflavin_synthase-like_b-brl"/>
</dbReference>
<evidence type="ECO:0000256" key="5">
    <source>
        <dbReference type="ARBA" id="ARBA00022723"/>
    </source>
</evidence>
<evidence type="ECO:0000256" key="6">
    <source>
        <dbReference type="ARBA" id="ARBA00022827"/>
    </source>
</evidence>
<dbReference type="Gene3D" id="3.40.50.80">
    <property type="entry name" value="Nucleotide-binding domain of ferredoxin-NADP reductase (FNR) module"/>
    <property type="match status" value="1"/>
</dbReference>
<evidence type="ECO:0000256" key="9">
    <source>
        <dbReference type="ARBA" id="ARBA00023014"/>
    </source>
</evidence>
<dbReference type="InterPro" id="IPR050353">
    <property type="entry name" value="PyrK_electron_transfer"/>
</dbReference>
<keyword evidence="8" id="KW-0408">Iron</keyword>
<keyword evidence="6" id="KW-0274">FAD</keyword>
<evidence type="ECO:0000256" key="2">
    <source>
        <dbReference type="ARBA" id="ARBA00022448"/>
    </source>
</evidence>
<keyword evidence="9" id="KW-0411">Iron-sulfur</keyword>
<evidence type="ECO:0000256" key="3">
    <source>
        <dbReference type="ARBA" id="ARBA00022630"/>
    </source>
</evidence>
<proteinExistence type="inferred from homology"/>
<keyword evidence="4" id="KW-0001">2Fe-2S</keyword>
<comment type="similarity">
    <text evidence="1">Belongs to the PyrK family.</text>
</comment>
<dbReference type="InterPro" id="IPR037117">
    <property type="entry name" value="Dihydroorotate_DH_ele_sf"/>
</dbReference>
<evidence type="ECO:0000256" key="10">
    <source>
        <dbReference type="ARBA" id="ARBA00034078"/>
    </source>
</evidence>
<organism evidence="12">
    <name type="scientific">freshwater metagenome</name>
    <dbReference type="NCBI Taxonomy" id="449393"/>
    <lineage>
        <taxon>unclassified sequences</taxon>
        <taxon>metagenomes</taxon>
        <taxon>ecological metagenomes</taxon>
    </lineage>
</organism>
<dbReference type="GO" id="GO:0046872">
    <property type="term" value="F:metal ion binding"/>
    <property type="evidence" value="ECO:0007669"/>
    <property type="project" value="UniProtKB-KW"/>
</dbReference>
<evidence type="ECO:0000256" key="4">
    <source>
        <dbReference type="ARBA" id="ARBA00022714"/>
    </source>
</evidence>
<evidence type="ECO:0000259" key="11">
    <source>
        <dbReference type="Pfam" id="PF10418"/>
    </source>
</evidence>
<dbReference type="AlphaFoldDB" id="A0A6J6P211"/>
<dbReference type="InterPro" id="IPR012165">
    <property type="entry name" value="Cyt_c3_hydrogenase_gsu"/>
</dbReference>
<dbReference type="PIRSF" id="PIRSF006816">
    <property type="entry name" value="Cyc3_hyd_g"/>
    <property type="match status" value="1"/>
</dbReference>
<dbReference type="Gene3D" id="2.10.240.10">
    <property type="entry name" value="Dihydroorotate dehydrogenase, electron transfer subunit"/>
    <property type="match status" value="1"/>
</dbReference>
<dbReference type="Pfam" id="PF10418">
    <property type="entry name" value="DHODB_Fe-S_bind"/>
    <property type="match status" value="1"/>
</dbReference>
<dbReference type="Gene3D" id="2.40.30.10">
    <property type="entry name" value="Translation factors"/>
    <property type="match status" value="1"/>
</dbReference>
<accession>A0A6J6P211</accession>
<dbReference type="InterPro" id="IPR039261">
    <property type="entry name" value="FNR_nucleotide-bd"/>
</dbReference>
<dbReference type="GO" id="GO:0050660">
    <property type="term" value="F:flavin adenine dinucleotide binding"/>
    <property type="evidence" value="ECO:0007669"/>
    <property type="project" value="InterPro"/>
</dbReference>
<keyword evidence="7" id="KW-0249">Electron transport</keyword>
<dbReference type="InterPro" id="IPR019480">
    <property type="entry name" value="Dihydroorotate_DH_Fe-S-bd"/>
</dbReference>
<dbReference type="CDD" id="cd06218">
    <property type="entry name" value="DHOD_e_trans"/>
    <property type="match status" value="1"/>
</dbReference>
<gene>
    <name evidence="12" type="ORF">UFOPK2598_00033</name>
</gene>
<evidence type="ECO:0000313" key="12">
    <source>
        <dbReference type="EMBL" id="CAB4690825.1"/>
    </source>
</evidence>
<keyword evidence="5" id="KW-0479">Metal-binding</keyword>
<name>A0A6J6P211_9ZZZZ</name>
<evidence type="ECO:0000256" key="8">
    <source>
        <dbReference type="ARBA" id="ARBA00023004"/>
    </source>
</evidence>
<sequence>MMGINKNAVQVMAEIVSNKKVGAYNHIVFSVGDIANHAKPGNFVAIAVGGANSAMVLRRAFAIYRTFDKGNSGGLLEIVVAPHGAGSTWLTNQAPGFKVDLIAPLGTAFGIPTQPVRALLVGGGYGSAPLFGLSEVLKNRGCRVDMVLGASTAMKIYAPLDGKRSVNSLTIVTEDGTTGLTGKVTDVLGDIIETNEIDIIYSCGPMGMLEAINQISSNFGVVHQCAIEESMACGIGVCMTCVLPIKGEDGVVRMLRSCIDGPVVDGDTVIWNSKRTIPDGTWGAH</sequence>
<dbReference type="GO" id="GO:0006221">
    <property type="term" value="P:pyrimidine nucleotide biosynthetic process"/>
    <property type="evidence" value="ECO:0007669"/>
    <property type="project" value="InterPro"/>
</dbReference>
<reference evidence="12" key="1">
    <citation type="submission" date="2020-05" db="EMBL/GenBank/DDBJ databases">
        <authorList>
            <person name="Chiriac C."/>
            <person name="Salcher M."/>
            <person name="Ghai R."/>
            <person name="Kavagutti S V."/>
        </authorList>
    </citation>
    <scope>NUCLEOTIDE SEQUENCE</scope>
</reference>
<comment type="cofactor">
    <cofactor evidence="10">
        <name>[2Fe-2S] cluster</name>
        <dbReference type="ChEBI" id="CHEBI:190135"/>
    </cofactor>
</comment>
<evidence type="ECO:0000256" key="7">
    <source>
        <dbReference type="ARBA" id="ARBA00022982"/>
    </source>
</evidence>
<dbReference type="GO" id="GO:0051537">
    <property type="term" value="F:2 iron, 2 sulfur cluster binding"/>
    <property type="evidence" value="ECO:0007669"/>
    <property type="project" value="UniProtKB-KW"/>
</dbReference>